<keyword evidence="2" id="KW-0227">DNA damage</keyword>
<accession>A0ABW5E1F2</accession>
<dbReference type="InterPro" id="IPR000424">
    <property type="entry name" value="Primosome_PriB/ssb"/>
</dbReference>
<dbReference type="RefSeq" id="WP_377094427.1">
    <property type="nucleotide sequence ID" value="NZ_JBHSJM010000001.1"/>
</dbReference>
<evidence type="ECO:0000256" key="3">
    <source>
        <dbReference type="PIRNR" id="PIRNR002070"/>
    </source>
</evidence>
<gene>
    <name evidence="5" type="primary">ssb</name>
    <name evidence="5" type="ORF">ACFSQZ_07125</name>
</gene>
<evidence type="ECO:0000256" key="4">
    <source>
        <dbReference type="SAM" id="MobiDB-lite"/>
    </source>
</evidence>
<feature type="compositionally biased region" description="Low complexity" evidence="4">
    <location>
        <begin position="120"/>
        <end position="149"/>
    </location>
</feature>
<dbReference type="CDD" id="cd04496">
    <property type="entry name" value="SSB_OBF"/>
    <property type="match status" value="1"/>
</dbReference>
<dbReference type="PANTHER" id="PTHR10302">
    <property type="entry name" value="SINGLE-STRANDED DNA-BINDING PROTEIN"/>
    <property type="match status" value="1"/>
</dbReference>
<dbReference type="Proteomes" id="UP001597297">
    <property type="component" value="Unassembled WGS sequence"/>
</dbReference>
<keyword evidence="6" id="KW-1185">Reference proteome</keyword>
<dbReference type="HAMAP" id="MF_00984">
    <property type="entry name" value="SSB"/>
    <property type="match status" value="1"/>
</dbReference>
<keyword evidence="2" id="KW-0235">DNA replication</keyword>
<protein>
    <recommendedName>
        <fullName evidence="2 3">Single-stranded DNA-binding protein</fullName>
        <shortName evidence="2">SSB</shortName>
    </recommendedName>
</protein>
<comment type="caution">
    <text evidence="2">Lacks conserved residue(s) required for the propagation of feature annotation.</text>
</comment>
<feature type="compositionally biased region" description="Gly residues" evidence="4">
    <location>
        <begin position="107"/>
        <end position="119"/>
    </location>
</feature>
<dbReference type="PANTHER" id="PTHR10302:SF27">
    <property type="entry name" value="SINGLE-STRANDED DNA-BINDING PROTEIN"/>
    <property type="match status" value="1"/>
</dbReference>
<dbReference type="InterPro" id="IPR011344">
    <property type="entry name" value="ssDNA-bd"/>
</dbReference>
<proteinExistence type="inferred from homology"/>
<evidence type="ECO:0000256" key="2">
    <source>
        <dbReference type="HAMAP-Rule" id="MF_00984"/>
    </source>
</evidence>
<dbReference type="PROSITE" id="PS50935">
    <property type="entry name" value="SSB"/>
    <property type="match status" value="1"/>
</dbReference>
<feature type="short sequence motif" description="Important for interaction with partner proteins" evidence="2">
    <location>
        <begin position="160"/>
        <end position="165"/>
    </location>
</feature>
<dbReference type="Pfam" id="PF00436">
    <property type="entry name" value="SSB"/>
    <property type="match status" value="1"/>
</dbReference>
<keyword evidence="1 2" id="KW-0238">DNA-binding</keyword>
<dbReference type="SUPFAM" id="SSF50249">
    <property type="entry name" value="Nucleic acid-binding proteins"/>
    <property type="match status" value="1"/>
</dbReference>
<feature type="region of interest" description="Disordered" evidence="4">
    <location>
        <begin position="87"/>
        <end position="165"/>
    </location>
</feature>
<feature type="compositionally biased region" description="Acidic residues" evidence="4">
    <location>
        <begin position="156"/>
        <end position="165"/>
    </location>
</feature>
<reference evidence="6" key="1">
    <citation type="journal article" date="2019" name="Int. J. Syst. Evol. Microbiol.">
        <title>The Global Catalogue of Microorganisms (GCM) 10K type strain sequencing project: providing services to taxonomists for standard genome sequencing and annotation.</title>
        <authorList>
            <consortium name="The Broad Institute Genomics Platform"/>
            <consortium name="The Broad Institute Genome Sequencing Center for Infectious Disease"/>
            <person name="Wu L."/>
            <person name="Ma J."/>
        </authorList>
    </citation>
    <scope>NUCLEOTIDE SEQUENCE [LARGE SCALE GENOMIC DNA]</scope>
    <source>
        <strain evidence="6">JCM 16545</strain>
    </source>
</reference>
<keyword evidence="2" id="KW-0234">DNA repair</keyword>
<evidence type="ECO:0000313" key="6">
    <source>
        <dbReference type="Proteomes" id="UP001597297"/>
    </source>
</evidence>
<dbReference type="NCBIfam" id="TIGR00621">
    <property type="entry name" value="ssb"/>
    <property type="match status" value="1"/>
</dbReference>
<evidence type="ECO:0000313" key="5">
    <source>
        <dbReference type="EMBL" id="MFD2276234.1"/>
    </source>
</evidence>
<dbReference type="EMBL" id="JBHUJC010000020">
    <property type="protein sequence ID" value="MFD2276234.1"/>
    <property type="molecule type" value="Genomic_DNA"/>
</dbReference>
<dbReference type="GO" id="GO:0003677">
    <property type="term" value="F:DNA binding"/>
    <property type="evidence" value="ECO:0007669"/>
    <property type="project" value="UniProtKB-KW"/>
</dbReference>
<evidence type="ECO:0000256" key="1">
    <source>
        <dbReference type="ARBA" id="ARBA00023125"/>
    </source>
</evidence>
<organism evidence="5 6">
    <name type="scientific">Rubritalea spongiae</name>
    <dbReference type="NCBI Taxonomy" id="430797"/>
    <lineage>
        <taxon>Bacteria</taxon>
        <taxon>Pseudomonadati</taxon>
        <taxon>Verrucomicrobiota</taxon>
        <taxon>Verrucomicrobiia</taxon>
        <taxon>Verrucomicrobiales</taxon>
        <taxon>Rubritaleaceae</taxon>
        <taxon>Rubritalea</taxon>
    </lineage>
</organism>
<dbReference type="Gene3D" id="2.40.50.140">
    <property type="entry name" value="Nucleic acid-binding proteins"/>
    <property type="match status" value="1"/>
</dbReference>
<comment type="subunit">
    <text evidence="2">Homotetramer.</text>
</comment>
<comment type="caution">
    <text evidence="5">The sequence shown here is derived from an EMBL/GenBank/DDBJ whole genome shotgun (WGS) entry which is preliminary data.</text>
</comment>
<comment type="function">
    <text evidence="2">Plays an important role in DNA replication, recombination and repair. Binds to ssDNA and to an array of partner proteins to recruit them to their sites of action during DNA metabolism.</text>
</comment>
<dbReference type="PIRSF" id="PIRSF002070">
    <property type="entry name" value="SSB"/>
    <property type="match status" value="1"/>
</dbReference>
<dbReference type="InterPro" id="IPR012340">
    <property type="entry name" value="NA-bd_OB-fold"/>
</dbReference>
<sequence>MSSFNKVMLMGNVTRDIEVRYTPKGTAVTDIGVACNRRVKQGEEWVDETTFVDVTLWGRTAELAGQYLSKGRGVFIEGRLQLDTWQDSQTGKQRSRLKVVGENMQFIGGGGGGGNGGGQQRQQPQGAPQQQVSPQSQQAAPPQQQGGSPANPMPQFEEEDDDIPF</sequence>
<keyword evidence="2" id="KW-0233">DNA recombination</keyword>
<name>A0ABW5E1F2_9BACT</name>